<evidence type="ECO:0000256" key="2">
    <source>
        <dbReference type="ARBA" id="ARBA00006840"/>
    </source>
</evidence>
<dbReference type="EMBL" id="JANEYG010000008">
    <property type="protein sequence ID" value="KAJ8921817.1"/>
    <property type="molecule type" value="Genomic_DNA"/>
</dbReference>
<name>A0AAV8W6Q2_9CUCU</name>
<keyword evidence="3 6" id="KW-0812">Transmembrane</keyword>
<organism evidence="7 8">
    <name type="scientific">Exocentrus adspersus</name>
    <dbReference type="NCBI Taxonomy" id="1586481"/>
    <lineage>
        <taxon>Eukaryota</taxon>
        <taxon>Metazoa</taxon>
        <taxon>Ecdysozoa</taxon>
        <taxon>Arthropoda</taxon>
        <taxon>Hexapoda</taxon>
        <taxon>Insecta</taxon>
        <taxon>Pterygota</taxon>
        <taxon>Neoptera</taxon>
        <taxon>Endopterygota</taxon>
        <taxon>Coleoptera</taxon>
        <taxon>Polyphaga</taxon>
        <taxon>Cucujiformia</taxon>
        <taxon>Chrysomeloidea</taxon>
        <taxon>Cerambycidae</taxon>
        <taxon>Lamiinae</taxon>
        <taxon>Acanthocinini</taxon>
        <taxon>Exocentrus</taxon>
    </lineage>
</organism>
<evidence type="ECO:0000256" key="4">
    <source>
        <dbReference type="ARBA" id="ARBA00022989"/>
    </source>
</evidence>
<evidence type="ECO:0000313" key="7">
    <source>
        <dbReference type="EMBL" id="KAJ8921817.1"/>
    </source>
</evidence>
<dbReference type="Proteomes" id="UP001159042">
    <property type="component" value="Unassembled WGS sequence"/>
</dbReference>
<dbReference type="PRINTS" id="PR00259">
    <property type="entry name" value="TMFOUR"/>
</dbReference>
<evidence type="ECO:0000313" key="8">
    <source>
        <dbReference type="Proteomes" id="UP001159042"/>
    </source>
</evidence>
<evidence type="ECO:0000256" key="5">
    <source>
        <dbReference type="ARBA" id="ARBA00023136"/>
    </source>
</evidence>
<accession>A0AAV8W6Q2</accession>
<keyword evidence="5 6" id="KW-0472">Membrane</keyword>
<feature type="transmembrane region" description="Helical" evidence="6">
    <location>
        <begin position="49"/>
        <end position="70"/>
    </location>
</feature>
<comment type="caution">
    <text evidence="7">The sequence shown here is derived from an EMBL/GenBank/DDBJ whole genome shotgun (WGS) entry which is preliminary data.</text>
</comment>
<dbReference type="PROSITE" id="PS00421">
    <property type="entry name" value="TM4_1"/>
    <property type="match status" value="1"/>
</dbReference>
<dbReference type="PANTHER" id="PTHR19282:SF552">
    <property type="entry name" value="TETRASPANIN"/>
    <property type="match status" value="1"/>
</dbReference>
<dbReference type="AlphaFoldDB" id="A0AAV8W6Q2"/>
<keyword evidence="4 6" id="KW-1133">Transmembrane helix</keyword>
<evidence type="ECO:0000256" key="6">
    <source>
        <dbReference type="RuleBase" id="RU361218"/>
    </source>
</evidence>
<dbReference type="PANTHER" id="PTHR19282">
    <property type="entry name" value="TETRASPANIN"/>
    <property type="match status" value="1"/>
</dbReference>
<proteinExistence type="inferred from homology"/>
<protein>
    <recommendedName>
        <fullName evidence="6">Tetraspanin</fullName>
    </recommendedName>
</protein>
<dbReference type="Gene3D" id="1.10.1450.10">
    <property type="entry name" value="Tetraspanin"/>
    <property type="match status" value="1"/>
</dbReference>
<evidence type="ECO:0000256" key="3">
    <source>
        <dbReference type="ARBA" id="ARBA00022692"/>
    </source>
</evidence>
<dbReference type="InterPro" id="IPR008952">
    <property type="entry name" value="Tetraspanin_EC2_sf"/>
</dbReference>
<gene>
    <name evidence="7" type="ORF">NQ315_008449</name>
</gene>
<dbReference type="InterPro" id="IPR018499">
    <property type="entry name" value="Tetraspanin/Peripherin"/>
</dbReference>
<comment type="subcellular location">
    <subcellularLocation>
        <location evidence="1 6">Membrane</location>
        <topology evidence="1 6">Multi-pass membrane protein</topology>
    </subcellularLocation>
</comment>
<dbReference type="PIRSF" id="PIRSF002419">
    <property type="entry name" value="Tetraspanin"/>
    <property type="match status" value="1"/>
</dbReference>
<feature type="transmembrane region" description="Helical" evidence="6">
    <location>
        <begin position="82"/>
        <end position="101"/>
    </location>
</feature>
<dbReference type="SUPFAM" id="SSF48652">
    <property type="entry name" value="Tetraspanin"/>
    <property type="match status" value="1"/>
</dbReference>
<sequence>MKWLAGSTVLAVGIWLAVDKNSFIGLSKIVPSEQLQEFTKPGVIEQVSYILIAIGALMFLVSFLGYCGALRESQCMLTTYGILLLIILVLEITVGCLAVIYKAKAEEETKNILKTTLAKYAPDENANAITVAWDSLQISLQCCGVDNYMDYQRNDAWARGEKIVPESCCVMDETNTIPLAPTCTTSPNDVNSYYMKGCYKAVINWVMTHLNIVIGVAIGFGVVEILGIFLSFCLAKSINGYRK</sequence>
<comment type="caution">
    <text evidence="6">Lacks conserved residue(s) required for the propagation of feature annotation.</text>
</comment>
<dbReference type="Pfam" id="PF00335">
    <property type="entry name" value="Tetraspanin"/>
    <property type="match status" value="1"/>
</dbReference>
<evidence type="ECO:0000256" key="1">
    <source>
        <dbReference type="ARBA" id="ARBA00004141"/>
    </source>
</evidence>
<reference evidence="7 8" key="1">
    <citation type="journal article" date="2023" name="Insect Mol. Biol.">
        <title>Genome sequencing provides insights into the evolution of gene families encoding plant cell wall-degrading enzymes in longhorned beetles.</title>
        <authorList>
            <person name="Shin N.R."/>
            <person name="Okamura Y."/>
            <person name="Kirsch R."/>
            <person name="Pauchet Y."/>
        </authorList>
    </citation>
    <scope>NUCLEOTIDE SEQUENCE [LARGE SCALE GENOMIC DNA]</scope>
    <source>
        <strain evidence="7">EAD_L_NR</strain>
    </source>
</reference>
<keyword evidence="8" id="KW-1185">Reference proteome</keyword>
<feature type="transmembrane region" description="Helical" evidence="6">
    <location>
        <begin position="212"/>
        <end position="235"/>
    </location>
</feature>
<dbReference type="CDD" id="cd03156">
    <property type="entry name" value="uroplakin_I_like_LEL"/>
    <property type="match status" value="1"/>
</dbReference>
<dbReference type="InterPro" id="IPR000301">
    <property type="entry name" value="Tetraspanin_animals"/>
</dbReference>
<dbReference type="GO" id="GO:0005886">
    <property type="term" value="C:plasma membrane"/>
    <property type="evidence" value="ECO:0007669"/>
    <property type="project" value="TreeGrafter"/>
</dbReference>
<comment type="similarity">
    <text evidence="2 6">Belongs to the tetraspanin (TM4SF) family.</text>
</comment>
<dbReference type="InterPro" id="IPR018503">
    <property type="entry name" value="Tetraspanin_CS"/>
</dbReference>